<keyword evidence="13" id="KW-0256">Endoplasmic reticulum</keyword>
<keyword evidence="5 13" id="KW-0489">Methyltransferase</keyword>
<keyword evidence="6" id="KW-0808">Transferase</keyword>
<evidence type="ECO:0000256" key="4">
    <source>
        <dbReference type="ARBA" id="ARBA00012151"/>
    </source>
</evidence>
<comment type="subcellular location">
    <subcellularLocation>
        <location evidence="13">Endoplasmic reticulum membrane</location>
        <topology evidence="13">Multi-pass membrane protein</topology>
    </subcellularLocation>
    <subcellularLocation>
        <location evidence="2">Membrane</location>
        <topology evidence="2">Multi-pass membrane protein</topology>
    </subcellularLocation>
</comment>
<protein>
    <recommendedName>
        <fullName evidence="12 13">Protein-S-isoprenylcysteine O-methyltransferase</fullName>
        <ecNumber evidence="4 13">2.1.1.100</ecNumber>
    </recommendedName>
</protein>
<proteinExistence type="inferred from homology"/>
<evidence type="ECO:0000256" key="8">
    <source>
        <dbReference type="ARBA" id="ARBA00022692"/>
    </source>
</evidence>
<feature type="transmembrane region" description="Helical" evidence="13">
    <location>
        <begin position="9"/>
        <end position="30"/>
    </location>
</feature>
<evidence type="ECO:0000256" key="11">
    <source>
        <dbReference type="ARBA" id="ARBA00023572"/>
    </source>
</evidence>
<dbReference type="Gene3D" id="1.20.120.1630">
    <property type="match status" value="1"/>
</dbReference>
<keyword evidence="8 13" id="KW-0812">Transmembrane</keyword>
<dbReference type="GO" id="GO:0005789">
    <property type="term" value="C:endoplasmic reticulum membrane"/>
    <property type="evidence" value="ECO:0007669"/>
    <property type="project" value="UniProtKB-SubCell"/>
</dbReference>
<dbReference type="GO" id="GO:0032259">
    <property type="term" value="P:methylation"/>
    <property type="evidence" value="ECO:0007669"/>
    <property type="project" value="UniProtKB-KW"/>
</dbReference>
<dbReference type="AlphaFoldDB" id="A0A9P0HGP6"/>
<evidence type="ECO:0000256" key="3">
    <source>
        <dbReference type="ARBA" id="ARBA00009140"/>
    </source>
</evidence>
<dbReference type="PANTHER" id="PTHR12714">
    <property type="entry name" value="PROTEIN-S ISOPRENYLCYSTEINE O-METHYLTRANSFERASE"/>
    <property type="match status" value="1"/>
</dbReference>
<feature type="transmembrane region" description="Helical" evidence="13">
    <location>
        <begin position="42"/>
        <end position="61"/>
    </location>
</feature>
<evidence type="ECO:0000256" key="7">
    <source>
        <dbReference type="ARBA" id="ARBA00022691"/>
    </source>
</evidence>
<reference evidence="14" key="1">
    <citation type="submission" date="2022-01" db="EMBL/GenBank/DDBJ databases">
        <authorList>
            <person name="King R."/>
        </authorList>
    </citation>
    <scope>NUCLEOTIDE SEQUENCE</scope>
</reference>
<comment type="catalytic activity">
    <reaction evidence="1 13">
        <text>[protein]-C-terminal S-[(2E,6E)-farnesyl]-L-cysteine + S-adenosyl-L-methionine = [protein]-C-terminal S-[(2E,6E)-farnesyl]-L-cysteine methyl ester + S-adenosyl-L-homocysteine</text>
        <dbReference type="Rhea" id="RHEA:21672"/>
        <dbReference type="Rhea" id="RHEA-COMP:12125"/>
        <dbReference type="Rhea" id="RHEA-COMP:12126"/>
        <dbReference type="ChEBI" id="CHEBI:57856"/>
        <dbReference type="ChEBI" id="CHEBI:59789"/>
        <dbReference type="ChEBI" id="CHEBI:90510"/>
        <dbReference type="ChEBI" id="CHEBI:90511"/>
        <dbReference type="EC" id="2.1.1.100"/>
    </reaction>
</comment>
<sequence>MSIVYAGKLSLLCFISPIFSLNFLLLRYVLQIFIAQNLILETTYLSFAYFILLNVILRIFLKDFLYEVGVRALLLGSFFSIGILVAFLAPDSYKVFGWYLSVLTFFHYSEFLAIAISNPETLSVKSYILNHSVDYQIAALASWIEFFVERYFYPDLKLTWWVSACGLLTCIAGEVLRKTAIIQARSGFTHIVQNKRKPDHKLVTTGVYAWTRHPSYVGWFYWAIATQIILVNPICILAYTLASWKFFNDRIIIEELTLLSFFGDDYIEYQKKVPTGLPFIKGYLIDNYQDPD</sequence>
<evidence type="ECO:0000313" key="15">
    <source>
        <dbReference type="Proteomes" id="UP001152798"/>
    </source>
</evidence>
<gene>
    <name evidence="14" type="ORF">NEZAVI_LOCUS10668</name>
</gene>
<organism evidence="14 15">
    <name type="scientific">Nezara viridula</name>
    <name type="common">Southern green stink bug</name>
    <name type="synonym">Cimex viridulus</name>
    <dbReference type="NCBI Taxonomy" id="85310"/>
    <lineage>
        <taxon>Eukaryota</taxon>
        <taxon>Metazoa</taxon>
        <taxon>Ecdysozoa</taxon>
        <taxon>Arthropoda</taxon>
        <taxon>Hexapoda</taxon>
        <taxon>Insecta</taxon>
        <taxon>Pterygota</taxon>
        <taxon>Neoptera</taxon>
        <taxon>Paraneoptera</taxon>
        <taxon>Hemiptera</taxon>
        <taxon>Heteroptera</taxon>
        <taxon>Panheteroptera</taxon>
        <taxon>Pentatomomorpha</taxon>
        <taxon>Pentatomoidea</taxon>
        <taxon>Pentatomidae</taxon>
        <taxon>Pentatominae</taxon>
        <taxon>Nezara</taxon>
    </lineage>
</organism>
<accession>A0A9P0HGP6</accession>
<comment type="similarity">
    <text evidence="3 13">Belongs to the class VI-like SAM-binding methyltransferase superfamily. Isoprenylcysteine carboxyl methyltransferase family.</text>
</comment>
<evidence type="ECO:0000256" key="12">
    <source>
        <dbReference type="ARBA" id="ARBA00023656"/>
    </source>
</evidence>
<evidence type="ECO:0000256" key="10">
    <source>
        <dbReference type="ARBA" id="ARBA00023136"/>
    </source>
</evidence>
<evidence type="ECO:0000256" key="1">
    <source>
        <dbReference type="ARBA" id="ARBA00001450"/>
    </source>
</evidence>
<evidence type="ECO:0000256" key="2">
    <source>
        <dbReference type="ARBA" id="ARBA00004141"/>
    </source>
</evidence>
<feature type="transmembrane region" description="Helical" evidence="13">
    <location>
        <begin position="68"/>
        <end position="89"/>
    </location>
</feature>
<evidence type="ECO:0000256" key="13">
    <source>
        <dbReference type="RuleBase" id="RU362022"/>
    </source>
</evidence>
<comment type="function">
    <text evidence="11">Catalyzes the post-translational methylation of isoprenylated C-terminal cysteine residues.</text>
</comment>
<name>A0A9P0HGP6_NEZVI</name>
<dbReference type="Proteomes" id="UP001152798">
    <property type="component" value="Chromosome 5"/>
</dbReference>
<evidence type="ECO:0000256" key="9">
    <source>
        <dbReference type="ARBA" id="ARBA00022989"/>
    </source>
</evidence>
<evidence type="ECO:0000313" key="14">
    <source>
        <dbReference type="EMBL" id="CAH1401701.1"/>
    </source>
</evidence>
<dbReference type="InterPro" id="IPR007269">
    <property type="entry name" value="ICMT_MeTrfase"/>
</dbReference>
<dbReference type="EC" id="2.1.1.100" evidence="4 13"/>
<keyword evidence="7 13" id="KW-0949">S-adenosyl-L-methionine</keyword>
<dbReference type="Pfam" id="PF04140">
    <property type="entry name" value="ICMT"/>
    <property type="match status" value="1"/>
</dbReference>
<feature type="transmembrane region" description="Helical" evidence="13">
    <location>
        <begin position="95"/>
        <end position="116"/>
    </location>
</feature>
<evidence type="ECO:0000256" key="6">
    <source>
        <dbReference type="ARBA" id="ARBA00022679"/>
    </source>
</evidence>
<keyword evidence="9 13" id="KW-1133">Transmembrane helix</keyword>
<dbReference type="InterPro" id="IPR025770">
    <property type="entry name" value="PPMT_MeTrfase"/>
</dbReference>
<dbReference type="PANTHER" id="PTHR12714:SF9">
    <property type="entry name" value="PROTEIN-S-ISOPRENYLCYSTEINE O-METHYLTRANSFERASE"/>
    <property type="match status" value="1"/>
</dbReference>
<keyword evidence="10 13" id="KW-0472">Membrane</keyword>
<keyword evidence="15" id="KW-1185">Reference proteome</keyword>
<dbReference type="GO" id="GO:0004671">
    <property type="term" value="F:protein C-terminal S-isoprenylcysteine carboxyl O-methyltransferase activity"/>
    <property type="evidence" value="ECO:0007669"/>
    <property type="project" value="UniProtKB-EC"/>
</dbReference>
<dbReference type="EMBL" id="OV725081">
    <property type="protein sequence ID" value="CAH1401701.1"/>
    <property type="molecule type" value="Genomic_DNA"/>
</dbReference>
<feature type="transmembrane region" description="Helical" evidence="13">
    <location>
        <begin position="219"/>
        <end position="242"/>
    </location>
</feature>
<dbReference type="OrthoDB" id="422086at2759"/>
<evidence type="ECO:0000256" key="5">
    <source>
        <dbReference type="ARBA" id="ARBA00022603"/>
    </source>
</evidence>
<dbReference type="PROSITE" id="PS51564">
    <property type="entry name" value="SAM_ICMT"/>
    <property type="match status" value="1"/>
</dbReference>